<organism evidence="1 2">
    <name type="scientific">Natrinema pellirubrum (strain DSM 15624 / CIP 106293 / JCM 10476 / NCIMB 786 / 157)</name>
    <dbReference type="NCBI Taxonomy" id="797303"/>
    <lineage>
        <taxon>Archaea</taxon>
        <taxon>Methanobacteriati</taxon>
        <taxon>Methanobacteriota</taxon>
        <taxon>Stenosarchaea group</taxon>
        <taxon>Halobacteria</taxon>
        <taxon>Halobacteriales</taxon>
        <taxon>Natrialbaceae</taxon>
        <taxon>Natrinema</taxon>
    </lineage>
</organism>
<protein>
    <submittedName>
        <fullName evidence="1">Uncharacterized protein</fullName>
    </submittedName>
</protein>
<dbReference type="EMBL" id="CP003373">
    <property type="protein sequence ID" value="AGB33735.1"/>
    <property type="molecule type" value="Genomic_DNA"/>
</dbReference>
<accession>L0JQD4</accession>
<dbReference type="AlphaFoldDB" id="L0JQD4"/>
<gene>
    <name evidence="1" type="ordered locus">Natpe_4001</name>
</gene>
<sequence>MGPDLTVGETVHGYRVCTVETDDGIAIRLAHPGPAEGIAEITRAITARTPARGLDTACRRAADGHPCR</sequence>
<evidence type="ECO:0000313" key="1">
    <source>
        <dbReference type="EMBL" id="AGB33735.1"/>
    </source>
</evidence>
<keyword evidence="1" id="KW-0614">Plasmid</keyword>
<dbReference type="KEGG" id="npe:Natpe_4001"/>
<dbReference type="HOGENOM" id="CLU_2784212_0_0_2"/>
<geneLocation type="plasmid" evidence="1 2">
    <name>pNATPE01</name>
</geneLocation>
<proteinExistence type="predicted"/>
<evidence type="ECO:0000313" key="2">
    <source>
        <dbReference type="Proteomes" id="UP000010843"/>
    </source>
</evidence>
<dbReference type="Proteomes" id="UP000010843">
    <property type="component" value="Plasmid pNATPE01"/>
</dbReference>
<name>L0JQD4_NATP1</name>
<reference evidence="2" key="1">
    <citation type="submission" date="2012-02" db="EMBL/GenBank/DDBJ databases">
        <title>Complete sequence of plasmid 1 of Natrinema pellirubrum DSM 15624.</title>
        <authorList>
            <person name="Lucas S."/>
            <person name="Han J."/>
            <person name="Lapidus A."/>
            <person name="Cheng J.-F."/>
            <person name="Goodwin L."/>
            <person name="Pitluck S."/>
            <person name="Peters L."/>
            <person name="Teshima H."/>
            <person name="Detter J.C."/>
            <person name="Han C."/>
            <person name="Tapia R."/>
            <person name="Land M."/>
            <person name="Hauser L."/>
            <person name="Kyrpides N."/>
            <person name="Ivanova N."/>
            <person name="Pagani I."/>
            <person name="Sproer C."/>
            <person name="Anderson I."/>
            <person name="Woyke T."/>
        </authorList>
    </citation>
    <scope>NUCLEOTIDE SEQUENCE [LARGE SCALE GENOMIC DNA]</scope>
    <source>
        <strain evidence="2">DSM 15624 / JCM 10476 / NCIMB 786</strain>
        <plasmid evidence="2">pNATPE01</plasmid>
    </source>
</reference>